<name>A0A8J6F7Q1_ELECQ</name>
<evidence type="ECO:0000313" key="3">
    <source>
        <dbReference type="Proteomes" id="UP000770717"/>
    </source>
</evidence>
<protein>
    <submittedName>
        <fullName evidence="2">Uncharacterized protein</fullName>
    </submittedName>
</protein>
<reference evidence="2" key="1">
    <citation type="thesis" date="2020" institute="ProQuest LLC" country="789 East Eisenhower Parkway, Ann Arbor, MI, USA">
        <title>Comparative Genomics and Chromosome Evolution.</title>
        <authorList>
            <person name="Mudd A.B."/>
        </authorList>
    </citation>
    <scope>NUCLEOTIDE SEQUENCE</scope>
    <source>
        <strain evidence="2">HN-11 Male</strain>
        <tissue evidence="2">Kidney and liver</tissue>
    </source>
</reference>
<organism evidence="2 3">
    <name type="scientific">Eleutherodactylus coqui</name>
    <name type="common">Puerto Rican coqui</name>
    <dbReference type="NCBI Taxonomy" id="57060"/>
    <lineage>
        <taxon>Eukaryota</taxon>
        <taxon>Metazoa</taxon>
        <taxon>Chordata</taxon>
        <taxon>Craniata</taxon>
        <taxon>Vertebrata</taxon>
        <taxon>Euteleostomi</taxon>
        <taxon>Amphibia</taxon>
        <taxon>Batrachia</taxon>
        <taxon>Anura</taxon>
        <taxon>Neobatrachia</taxon>
        <taxon>Hyloidea</taxon>
        <taxon>Eleutherodactylidae</taxon>
        <taxon>Eleutherodactylinae</taxon>
        <taxon>Eleutherodactylus</taxon>
        <taxon>Eleutherodactylus</taxon>
    </lineage>
</organism>
<feature type="region of interest" description="Disordered" evidence="1">
    <location>
        <begin position="1"/>
        <end position="33"/>
    </location>
</feature>
<comment type="caution">
    <text evidence="2">The sequence shown here is derived from an EMBL/GenBank/DDBJ whole genome shotgun (WGS) entry which is preliminary data.</text>
</comment>
<feature type="compositionally biased region" description="Basic and acidic residues" evidence="1">
    <location>
        <begin position="1"/>
        <end position="14"/>
    </location>
</feature>
<feature type="compositionally biased region" description="Polar residues" evidence="1">
    <location>
        <begin position="15"/>
        <end position="33"/>
    </location>
</feature>
<evidence type="ECO:0000256" key="1">
    <source>
        <dbReference type="SAM" id="MobiDB-lite"/>
    </source>
</evidence>
<dbReference type="EMBL" id="WNTK01000006">
    <property type="protein sequence ID" value="KAG9482111.1"/>
    <property type="molecule type" value="Genomic_DNA"/>
</dbReference>
<gene>
    <name evidence="2" type="ORF">GDO78_011026</name>
</gene>
<accession>A0A8J6F7Q1</accession>
<proteinExistence type="predicted"/>
<dbReference type="Proteomes" id="UP000770717">
    <property type="component" value="Unassembled WGS sequence"/>
</dbReference>
<dbReference type="OrthoDB" id="9886342at2759"/>
<sequence length="116" mass="13339">MEHTRERSSAERKISQVSGAPSEVQSDDGSSSTFLESTLNQYVKPYTDRLVEKVTDSFIYDAFERTINGVQGVFTWTGGYLQAYYQDHLKAPTENTMQWIGDKTKRVRERFQGTEQ</sequence>
<keyword evidence="3" id="KW-1185">Reference proteome</keyword>
<dbReference type="AlphaFoldDB" id="A0A8J6F7Q1"/>
<evidence type="ECO:0000313" key="2">
    <source>
        <dbReference type="EMBL" id="KAG9482111.1"/>
    </source>
</evidence>